<protein>
    <submittedName>
        <fullName evidence="4">L-fuculose-1-phosphate aldolase</fullName>
        <ecNumber evidence="4">4.1.2.17</ecNumber>
    </submittedName>
</protein>
<dbReference type="EC" id="4.1.2.17" evidence="4"/>
<dbReference type="InterPro" id="IPR036409">
    <property type="entry name" value="Aldolase_II/adducin_N_sf"/>
</dbReference>
<dbReference type="InterPro" id="IPR050197">
    <property type="entry name" value="Aldolase_class_II_sugar_metab"/>
</dbReference>
<dbReference type="InterPro" id="IPR001303">
    <property type="entry name" value="Aldolase_II/adducin_N"/>
</dbReference>
<dbReference type="GO" id="GO:0008738">
    <property type="term" value="F:L-fuculose-phosphate aldolase activity"/>
    <property type="evidence" value="ECO:0007669"/>
    <property type="project" value="UniProtKB-EC"/>
</dbReference>
<evidence type="ECO:0000256" key="1">
    <source>
        <dbReference type="ARBA" id="ARBA00022723"/>
    </source>
</evidence>
<dbReference type="PANTHER" id="PTHR22789">
    <property type="entry name" value="FUCULOSE PHOSPHATE ALDOLASE"/>
    <property type="match status" value="1"/>
</dbReference>
<proteinExistence type="predicted"/>
<dbReference type="EMBL" id="FLUO01000001">
    <property type="protein sequence ID" value="SBW03889.1"/>
    <property type="molecule type" value="Genomic_DNA"/>
</dbReference>
<feature type="domain" description="Class II aldolase/adducin N-terminal" evidence="3">
    <location>
        <begin position="10"/>
        <end position="184"/>
    </location>
</feature>
<dbReference type="SMART" id="SM01007">
    <property type="entry name" value="Aldolase_II"/>
    <property type="match status" value="1"/>
</dbReference>
<sequence length="216" mass="23505">MSLPPRPLRYDLLRVASDLTRLGLNKGTAGNVSVRFEDGLLITPSGVPAARLSPALMVEIDGRGGFHGEAAPSSEWRFHRDIYAHRPDVGAVVHTHAPFCTALACQRRGIPAFHYMIAVAGGKTIRCADYATFGSQELSDAAVAALEGRRACLLANHGMIATGANLDAALKLAQEVEELAEQYWRVLQLGEPILIDDAEMDRVLEKFRSYGQPRKV</sequence>
<dbReference type="PANTHER" id="PTHR22789:SF0">
    <property type="entry name" value="3-OXO-TETRONATE 4-PHOSPHATE DECARBOXYLASE-RELATED"/>
    <property type="match status" value="1"/>
</dbReference>
<dbReference type="SUPFAM" id="SSF53639">
    <property type="entry name" value="AraD/HMP-PK domain-like"/>
    <property type="match status" value="1"/>
</dbReference>
<evidence type="ECO:0000313" key="4">
    <source>
        <dbReference type="EMBL" id="SBW03889.1"/>
    </source>
</evidence>
<name>A0A212JWS0_9PROT</name>
<dbReference type="Gene3D" id="3.40.225.10">
    <property type="entry name" value="Class II aldolase/adducin N-terminal domain"/>
    <property type="match status" value="1"/>
</dbReference>
<dbReference type="GO" id="GO:0019323">
    <property type="term" value="P:pentose catabolic process"/>
    <property type="evidence" value="ECO:0007669"/>
    <property type="project" value="TreeGrafter"/>
</dbReference>
<evidence type="ECO:0000256" key="2">
    <source>
        <dbReference type="ARBA" id="ARBA00023239"/>
    </source>
</evidence>
<organism evidence="4">
    <name type="scientific">uncultured Alphaproteobacteria bacterium</name>
    <dbReference type="NCBI Taxonomy" id="91750"/>
    <lineage>
        <taxon>Bacteria</taxon>
        <taxon>Pseudomonadati</taxon>
        <taxon>Pseudomonadota</taxon>
        <taxon>Alphaproteobacteria</taxon>
        <taxon>environmental samples</taxon>
    </lineage>
</organism>
<dbReference type="GO" id="GO:0046872">
    <property type="term" value="F:metal ion binding"/>
    <property type="evidence" value="ECO:0007669"/>
    <property type="project" value="UniProtKB-KW"/>
</dbReference>
<keyword evidence="2 4" id="KW-0456">Lyase</keyword>
<reference evidence="4" key="1">
    <citation type="submission" date="2016-04" db="EMBL/GenBank/DDBJ databases">
        <authorList>
            <person name="Evans L.H."/>
            <person name="Alamgir A."/>
            <person name="Owens N."/>
            <person name="Weber N.D."/>
            <person name="Virtaneva K."/>
            <person name="Barbian K."/>
            <person name="Babar A."/>
            <person name="Rosenke K."/>
        </authorList>
    </citation>
    <scope>NUCLEOTIDE SEQUENCE</scope>
    <source>
        <strain evidence="4">86</strain>
    </source>
</reference>
<keyword evidence="1" id="KW-0479">Metal-binding</keyword>
<dbReference type="Pfam" id="PF00596">
    <property type="entry name" value="Aldolase_II"/>
    <property type="match status" value="1"/>
</dbReference>
<accession>A0A212JWS0</accession>
<evidence type="ECO:0000259" key="3">
    <source>
        <dbReference type="SMART" id="SM01007"/>
    </source>
</evidence>
<gene>
    <name evidence="4" type="primary">fucA</name>
    <name evidence="4" type="ORF">KL86APRO_11782</name>
</gene>
<dbReference type="GO" id="GO:0005829">
    <property type="term" value="C:cytosol"/>
    <property type="evidence" value="ECO:0007669"/>
    <property type="project" value="TreeGrafter"/>
</dbReference>
<dbReference type="AlphaFoldDB" id="A0A212JWS0"/>